<evidence type="ECO:0000313" key="8">
    <source>
        <dbReference type="Proteomes" id="UP000235672"/>
    </source>
</evidence>
<evidence type="ECO:0000256" key="2">
    <source>
        <dbReference type="ARBA" id="ARBA00022525"/>
    </source>
</evidence>
<dbReference type="STRING" id="1745343.A0A2J6PKT6"/>
<keyword evidence="6" id="KW-0624">Polysaccharide degradation</keyword>
<dbReference type="GO" id="GO:0005576">
    <property type="term" value="C:extracellular region"/>
    <property type="evidence" value="ECO:0007669"/>
    <property type="project" value="UniProtKB-SubCell"/>
</dbReference>
<organism evidence="7 8">
    <name type="scientific">Hyaloscypha hepaticicola</name>
    <dbReference type="NCBI Taxonomy" id="2082293"/>
    <lineage>
        <taxon>Eukaryota</taxon>
        <taxon>Fungi</taxon>
        <taxon>Dikarya</taxon>
        <taxon>Ascomycota</taxon>
        <taxon>Pezizomycotina</taxon>
        <taxon>Leotiomycetes</taxon>
        <taxon>Helotiales</taxon>
        <taxon>Hyaloscyphaceae</taxon>
        <taxon>Hyaloscypha</taxon>
    </lineage>
</organism>
<protein>
    <submittedName>
        <fullName evidence="7">Carbohydrate esterase family 1 protein</fullName>
    </submittedName>
</protein>
<dbReference type="GO" id="GO:0030600">
    <property type="term" value="F:feruloyl esterase activity"/>
    <property type="evidence" value="ECO:0007669"/>
    <property type="project" value="InterPro"/>
</dbReference>
<dbReference type="OrthoDB" id="424610at2759"/>
<sequence length="208" mass="23028">MDQLELDQLTSSEFNTQSIVVYLQGINDTWQGVPAIGYRNDVQFTTDILDEVESLYCINPSRITATGNLTEPGSTIFLPATRYFQSVLQHLLQSRELTISTHFLAILPLSISHVPQPEWALRDGLDLGNVTTNVAVNVTRYAFGRGAEAGLVELYYESNIGHDWPSTRSNADNTASGHHVANYNATPIIMSFFEAHPLSVLETIEDGL</sequence>
<evidence type="ECO:0000256" key="4">
    <source>
        <dbReference type="ARBA" id="ARBA00022801"/>
    </source>
</evidence>
<dbReference type="AlphaFoldDB" id="A0A2J6PKT6"/>
<evidence type="ECO:0000313" key="7">
    <source>
        <dbReference type="EMBL" id="PMD14619.1"/>
    </source>
</evidence>
<dbReference type="PANTHER" id="PTHR38050:SF2">
    <property type="entry name" value="FERULOYL ESTERASE C-RELATED"/>
    <property type="match status" value="1"/>
</dbReference>
<keyword evidence="5" id="KW-0119">Carbohydrate metabolism</keyword>
<evidence type="ECO:0000256" key="3">
    <source>
        <dbReference type="ARBA" id="ARBA00022729"/>
    </source>
</evidence>
<evidence type="ECO:0000256" key="6">
    <source>
        <dbReference type="ARBA" id="ARBA00023326"/>
    </source>
</evidence>
<dbReference type="PANTHER" id="PTHR38050">
    <property type="match status" value="1"/>
</dbReference>
<proteinExistence type="predicted"/>
<reference evidence="7 8" key="1">
    <citation type="submission" date="2016-05" db="EMBL/GenBank/DDBJ databases">
        <title>A degradative enzymes factory behind the ericoid mycorrhizal symbiosis.</title>
        <authorList>
            <consortium name="DOE Joint Genome Institute"/>
            <person name="Martino E."/>
            <person name="Morin E."/>
            <person name="Grelet G."/>
            <person name="Kuo A."/>
            <person name="Kohler A."/>
            <person name="Daghino S."/>
            <person name="Barry K."/>
            <person name="Choi C."/>
            <person name="Cichocki N."/>
            <person name="Clum A."/>
            <person name="Copeland A."/>
            <person name="Hainaut M."/>
            <person name="Haridas S."/>
            <person name="Labutti K."/>
            <person name="Lindquist E."/>
            <person name="Lipzen A."/>
            <person name="Khouja H.-R."/>
            <person name="Murat C."/>
            <person name="Ohm R."/>
            <person name="Olson A."/>
            <person name="Spatafora J."/>
            <person name="Veneault-Fourrey C."/>
            <person name="Henrissat B."/>
            <person name="Grigoriev I."/>
            <person name="Martin F."/>
            <person name="Perotto S."/>
        </authorList>
    </citation>
    <scope>NUCLEOTIDE SEQUENCE [LARGE SCALE GENOMIC DNA]</scope>
    <source>
        <strain evidence="7 8">UAMH 7357</strain>
    </source>
</reference>
<keyword evidence="4" id="KW-0378">Hydrolase</keyword>
<name>A0A2J6PKT6_9HELO</name>
<keyword evidence="8" id="KW-1185">Reference proteome</keyword>
<keyword evidence="2" id="KW-0964">Secreted</keyword>
<dbReference type="Proteomes" id="UP000235672">
    <property type="component" value="Unassembled WGS sequence"/>
</dbReference>
<evidence type="ECO:0000256" key="5">
    <source>
        <dbReference type="ARBA" id="ARBA00023277"/>
    </source>
</evidence>
<gene>
    <name evidence="7" type="ORF">NA56DRAFT_710686</name>
</gene>
<dbReference type="InterPro" id="IPR043595">
    <property type="entry name" value="FaeB/C/D"/>
</dbReference>
<dbReference type="GO" id="GO:0000272">
    <property type="term" value="P:polysaccharide catabolic process"/>
    <property type="evidence" value="ECO:0007669"/>
    <property type="project" value="UniProtKB-KW"/>
</dbReference>
<accession>A0A2J6PKT6</accession>
<dbReference type="EMBL" id="KZ613520">
    <property type="protein sequence ID" value="PMD14619.1"/>
    <property type="molecule type" value="Genomic_DNA"/>
</dbReference>
<keyword evidence="3" id="KW-0732">Signal</keyword>
<evidence type="ECO:0000256" key="1">
    <source>
        <dbReference type="ARBA" id="ARBA00004613"/>
    </source>
</evidence>
<comment type="subcellular location">
    <subcellularLocation>
        <location evidence="1">Secreted</location>
    </subcellularLocation>
</comment>